<protein>
    <submittedName>
        <fullName evidence="2">Uncharacterized protein</fullName>
    </submittedName>
</protein>
<proteinExistence type="predicted"/>
<dbReference type="Proteomes" id="UP000435112">
    <property type="component" value="Unassembled WGS sequence"/>
</dbReference>
<dbReference type="EMBL" id="QXFU01002512">
    <property type="protein sequence ID" value="KAE8984820.1"/>
    <property type="molecule type" value="Genomic_DNA"/>
</dbReference>
<dbReference type="OrthoDB" id="10441101at2759"/>
<evidence type="ECO:0000313" key="5">
    <source>
        <dbReference type="Proteomes" id="UP000434957"/>
    </source>
</evidence>
<dbReference type="AlphaFoldDB" id="A0A6A3J296"/>
<dbReference type="Proteomes" id="UP000434957">
    <property type="component" value="Unassembled WGS sequence"/>
</dbReference>
<evidence type="ECO:0000313" key="6">
    <source>
        <dbReference type="Proteomes" id="UP000435112"/>
    </source>
</evidence>
<dbReference type="Proteomes" id="UP000429607">
    <property type="component" value="Unassembled WGS sequence"/>
</dbReference>
<comment type="caution">
    <text evidence="2">The sequence shown here is derived from an EMBL/GenBank/DDBJ whole genome shotgun (WGS) entry which is preliminary data.</text>
</comment>
<evidence type="ECO:0000313" key="4">
    <source>
        <dbReference type="Proteomes" id="UP000429607"/>
    </source>
</evidence>
<reference evidence="4 6" key="1">
    <citation type="submission" date="2018-09" db="EMBL/GenBank/DDBJ databases">
        <title>Genomic investigation of the strawberry pathogen Phytophthora fragariae indicates pathogenicity is determined by transcriptional variation in three key races.</title>
        <authorList>
            <person name="Adams T.M."/>
            <person name="Armitage A.D."/>
            <person name="Sobczyk M.K."/>
            <person name="Bates H.J."/>
            <person name="Dunwell J.M."/>
            <person name="Nellist C.F."/>
            <person name="Harrison R.J."/>
        </authorList>
    </citation>
    <scope>NUCLEOTIDE SEQUENCE [LARGE SCALE GENOMIC DNA]</scope>
    <source>
        <strain evidence="2 4">SCRP249</strain>
        <strain evidence="1 6">SCRP324</strain>
        <strain evidence="3 5">SCRP333</strain>
    </source>
</reference>
<organism evidence="2 4">
    <name type="scientific">Phytophthora rubi</name>
    <dbReference type="NCBI Taxonomy" id="129364"/>
    <lineage>
        <taxon>Eukaryota</taxon>
        <taxon>Sar</taxon>
        <taxon>Stramenopiles</taxon>
        <taxon>Oomycota</taxon>
        <taxon>Peronosporomycetes</taxon>
        <taxon>Peronosporales</taxon>
        <taxon>Peronosporaceae</taxon>
        <taxon>Phytophthora</taxon>
    </lineage>
</organism>
<evidence type="ECO:0000313" key="1">
    <source>
        <dbReference type="EMBL" id="KAE8984820.1"/>
    </source>
</evidence>
<dbReference type="EMBL" id="QXFV01002542">
    <property type="protein sequence ID" value="KAE8986364.1"/>
    <property type="molecule type" value="Genomic_DNA"/>
</dbReference>
<dbReference type="EMBL" id="QXFT01002499">
    <property type="protein sequence ID" value="KAE9297335.1"/>
    <property type="molecule type" value="Genomic_DNA"/>
</dbReference>
<gene>
    <name evidence="2" type="ORF">PR001_g22623</name>
    <name evidence="1" type="ORF">PR002_g22824</name>
    <name evidence="3" type="ORF">PR003_g23525</name>
</gene>
<evidence type="ECO:0000313" key="3">
    <source>
        <dbReference type="EMBL" id="KAE9297335.1"/>
    </source>
</evidence>
<sequence length="132" mass="14110">MALLDESSAAEDTTIKIEGEQTTAGAKLVTTAQEESSTECGEQFVTVEQVSAVHADLDAIPVNSPLFMITSSGSMVKTSETGSCFVKLNKTEDGLTTIQSADDESKFLVLNEYLQCVLGSADTALKFKMKLF</sequence>
<keyword evidence="5" id="KW-1185">Reference proteome</keyword>
<name>A0A6A3J296_9STRA</name>
<evidence type="ECO:0000313" key="2">
    <source>
        <dbReference type="EMBL" id="KAE8986364.1"/>
    </source>
</evidence>
<accession>A0A6A3J296</accession>